<proteinExistence type="predicted"/>
<dbReference type="InterPro" id="IPR036366">
    <property type="entry name" value="PGBDSf"/>
</dbReference>
<organism evidence="2">
    <name type="scientific">uncultured Caudovirales phage</name>
    <dbReference type="NCBI Taxonomy" id="2100421"/>
    <lineage>
        <taxon>Viruses</taxon>
        <taxon>Duplodnaviria</taxon>
        <taxon>Heunggongvirae</taxon>
        <taxon>Uroviricota</taxon>
        <taxon>Caudoviricetes</taxon>
        <taxon>Peduoviridae</taxon>
        <taxon>Maltschvirus</taxon>
        <taxon>Maltschvirus maltsch</taxon>
    </lineage>
</organism>
<evidence type="ECO:0000313" key="2">
    <source>
        <dbReference type="EMBL" id="CAB4175537.1"/>
    </source>
</evidence>
<sequence>MNTHHIKTFGQFVNESTEAGWDPTTISSVQGKLAVTKTGKLDTATIQALKGYQEGHSISVTGKIDKATLASMGITGKWVDAGHTSAERKAGMNSAIR</sequence>
<accession>A0A6J5PXY9</accession>
<dbReference type="Pfam" id="PF01471">
    <property type="entry name" value="PG_binding_1"/>
    <property type="match status" value="1"/>
</dbReference>
<dbReference type="InterPro" id="IPR002477">
    <property type="entry name" value="Peptidoglycan-bd-like"/>
</dbReference>
<name>A0A6J5PXY9_9CAUD</name>
<reference evidence="2" key="1">
    <citation type="submission" date="2020-05" db="EMBL/GenBank/DDBJ databases">
        <authorList>
            <person name="Chiriac C."/>
            <person name="Salcher M."/>
            <person name="Ghai R."/>
            <person name="Kavagutti S V."/>
        </authorList>
    </citation>
    <scope>NUCLEOTIDE SEQUENCE</scope>
</reference>
<protein>
    <submittedName>
        <fullName evidence="2">Peptidoglycan binding-like</fullName>
    </submittedName>
</protein>
<dbReference type="EMBL" id="LR796923">
    <property type="protein sequence ID" value="CAB4175537.1"/>
    <property type="molecule type" value="Genomic_DNA"/>
</dbReference>
<dbReference type="InterPro" id="IPR036365">
    <property type="entry name" value="PGBD-like_sf"/>
</dbReference>
<feature type="domain" description="Peptidoglycan binding-like" evidence="1">
    <location>
        <begin position="33"/>
        <end position="72"/>
    </location>
</feature>
<dbReference type="SUPFAM" id="SSF47090">
    <property type="entry name" value="PGBD-like"/>
    <property type="match status" value="1"/>
</dbReference>
<dbReference type="Gene3D" id="1.10.101.10">
    <property type="entry name" value="PGBD-like superfamily/PGBD"/>
    <property type="match status" value="1"/>
</dbReference>
<evidence type="ECO:0000259" key="1">
    <source>
        <dbReference type="Pfam" id="PF01471"/>
    </source>
</evidence>
<gene>
    <name evidence="2" type="ORF">UFOVP972_239</name>
</gene>